<feature type="transmembrane region" description="Helical" evidence="1">
    <location>
        <begin position="82"/>
        <end position="105"/>
    </location>
</feature>
<name>A0ABS6T1Q1_9RHOB</name>
<dbReference type="Pfam" id="PF20398">
    <property type="entry name" value="DUF6691"/>
    <property type="match status" value="1"/>
</dbReference>
<comment type="caution">
    <text evidence="2">The sequence shown here is derived from an EMBL/GenBank/DDBJ whole genome shotgun (WGS) entry which is preliminary data.</text>
</comment>
<keyword evidence="1" id="KW-0472">Membrane</keyword>
<feature type="transmembrane region" description="Helical" evidence="1">
    <location>
        <begin position="117"/>
        <end position="138"/>
    </location>
</feature>
<dbReference type="InterPro" id="IPR046513">
    <property type="entry name" value="DUF6691"/>
</dbReference>
<protein>
    <submittedName>
        <fullName evidence="2">YeeE/YedE family protein</fullName>
    </submittedName>
</protein>
<reference evidence="2 3" key="1">
    <citation type="submission" date="2021-05" db="EMBL/GenBank/DDBJ databases">
        <title>Culturable bacteria isolated from Daya Bay.</title>
        <authorList>
            <person name="Zheng W."/>
            <person name="Yu S."/>
            <person name="Huang Y."/>
        </authorList>
    </citation>
    <scope>NUCLEOTIDE SEQUENCE [LARGE SCALE GENOMIC DNA]</scope>
    <source>
        <strain evidence="2 3">DP4N28-5</strain>
    </source>
</reference>
<evidence type="ECO:0000313" key="2">
    <source>
        <dbReference type="EMBL" id="MBV7379165.1"/>
    </source>
</evidence>
<dbReference type="Proteomes" id="UP000756530">
    <property type="component" value="Unassembled WGS sequence"/>
</dbReference>
<organism evidence="2 3">
    <name type="scientific">Maritimibacter dapengensis</name>
    <dbReference type="NCBI Taxonomy" id="2836868"/>
    <lineage>
        <taxon>Bacteria</taxon>
        <taxon>Pseudomonadati</taxon>
        <taxon>Pseudomonadota</taxon>
        <taxon>Alphaproteobacteria</taxon>
        <taxon>Rhodobacterales</taxon>
        <taxon>Roseobacteraceae</taxon>
        <taxon>Maritimibacter</taxon>
    </lineage>
</organism>
<keyword evidence="1" id="KW-1133">Transmembrane helix</keyword>
<evidence type="ECO:0000313" key="3">
    <source>
        <dbReference type="Proteomes" id="UP000756530"/>
    </source>
</evidence>
<accession>A0ABS6T1Q1</accession>
<sequence length="148" mass="15335">MQKLLIYISGLMFGVGVSMGGMANPAKVQNFFDVFGVWDPSLALVMGGALLVTAPGYWLIFKRGKPLFAGGFSVPTNRTIDAKLIFGSATFGIGWGIAGFCPGASIPVMSTLNPDVLIFSGAMIAGIFAAKGMMHLAAQRSAKAGQAA</sequence>
<keyword evidence="1" id="KW-0812">Transmembrane</keyword>
<evidence type="ECO:0000256" key="1">
    <source>
        <dbReference type="SAM" id="Phobius"/>
    </source>
</evidence>
<dbReference type="EMBL" id="JAHUZE010000002">
    <property type="protein sequence ID" value="MBV7379165.1"/>
    <property type="molecule type" value="Genomic_DNA"/>
</dbReference>
<dbReference type="RefSeq" id="WP_218392313.1">
    <property type="nucleotide sequence ID" value="NZ_JAHUZE010000002.1"/>
</dbReference>
<feature type="transmembrane region" description="Helical" evidence="1">
    <location>
        <begin position="41"/>
        <end position="61"/>
    </location>
</feature>
<proteinExistence type="predicted"/>
<keyword evidence="3" id="KW-1185">Reference proteome</keyword>
<gene>
    <name evidence="2" type="ORF">KJP28_09505</name>
</gene>